<reference evidence="3 4" key="1">
    <citation type="submission" date="2015-09" db="EMBL/GenBank/DDBJ databases">
        <title>Draft Genome Sequence of Bradyrhizobium manausense Strain BR 3351T, a Novel Symbiotic Nitrogen-Fixing Alphaproteobacterium Isolated from Brazilian Amazon Rain Forest.</title>
        <authorList>
            <person name="De Araujo J.L."/>
            <person name="Zilli J.E."/>
        </authorList>
    </citation>
    <scope>NUCLEOTIDE SEQUENCE [LARGE SCALE GENOMIC DNA]</scope>
    <source>
        <strain evidence="3 4">BR3351</strain>
    </source>
</reference>
<gene>
    <name evidence="3" type="ORF">AOQ71_38065</name>
</gene>
<dbReference type="SMART" id="SM00448">
    <property type="entry name" value="REC"/>
    <property type="match status" value="1"/>
</dbReference>
<dbReference type="AlphaFoldDB" id="A0A0R3CT06"/>
<dbReference type="Gene3D" id="3.40.50.2300">
    <property type="match status" value="1"/>
</dbReference>
<dbReference type="InterPro" id="IPR001789">
    <property type="entry name" value="Sig_transdc_resp-reg_receiver"/>
</dbReference>
<feature type="domain" description="Response regulatory" evidence="2">
    <location>
        <begin position="3"/>
        <end position="113"/>
    </location>
</feature>
<evidence type="ECO:0000313" key="3">
    <source>
        <dbReference type="EMBL" id="KRQ00827.1"/>
    </source>
</evidence>
<dbReference type="InterPro" id="IPR011006">
    <property type="entry name" value="CheY-like_superfamily"/>
</dbReference>
<feature type="modified residue" description="4-aspartylphosphate" evidence="1">
    <location>
        <position position="53"/>
    </location>
</feature>
<evidence type="ECO:0000256" key="1">
    <source>
        <dbReference type="PROSITE-ProRule" id="PRU00169"/>
    </source>
</evidence>
<accession>A0A0R3CT06</accession>
<dbReference type="GO" id="GO:0000160">
    <property type="term" value="P:phosphorelay signal transduction system"/>
    <property type="evidence" value="ECO:0007669"/>
    <property type="project" value="InterPro"/>
</dbReference>
<name>A0A0R3CT06_9BRAD</name>
<dbReference type="EMBL" id="LJYG01000112">
    <property type="protein sequence ID" value="KRQ00827.1"/>
    <property type="molecule type" value="Genomic_DNA"/>
</dbReference>
<dbReference type="STRING" id="989370.AOQ71_38065"/>
<dbReference type="PROSITE" id="PS50110">
    <property type="entry name" value="RESPONSE_REGULATORY"/>
    <property type="match status" value="1"/>
</dbReference>
<organism evidence="3 4">
    <name type="scientific">Bradyrhizobium manausense</name>
    <dbReference type="NCBI Taxonomy" id="989370"/>
    <lineage>
        <taxon>Bacteria</taxon>
        <taxon>Pseudomonadati</taxon>
        <taxon>Pseudomonadota</taxon>
        <taxon>Alphaproteobacteria</taxon>
        <taxon>Hyphomicrobiales</taxon>
        <taxon>Nitrobacteraceae</taxon>
        <taxon>Bradyrhizobium</taxon>
    </lineage>
</organism>
<keyword evidence="1" id="KW-0597">Phosphoprotein</keyword>
<comment type="caution">
    <text evidence="3">The sequence shown here is derived from an EMBL/GenBank/DDBJ whole genome shotgun (WGS) entry which is preliminary data.</text>
</comment>
<keyword evidence="4" id="KW-1185">Reference proteome</keyword>
<dbReference type="SUPFAM" id="SSF52172">
    <property type="entry name" value="CheY-like"/>
    <property type="match status" value="1"/>
</dbReference>
<evidence type="ECO:0000259" key="2">
    <source>
        <dbReference type="PROSITE" id="PS50110"/>
    </source>
</evidence>
<evidence type="ECO:0000313" key="4">
    <source>
        <dbReference type="Proteomes" id="UP000051936"/>
    </source>
</evidence>
<proteinExistence type="predicted"/>
<dbReference type="Proteomes" id="UP000051936">
    <property type="component" value="Unassembled WGS sequence"/>
</dbReference>
<sequence>MASVFLVEDEVLIRMLVADMVTELGHAVAAEAGDLSSALDHANSAVFDMAVLDVWLGRDSIEPVANALANRNIPFAFASGVGAEGVPEQFRERPRLQKPFAMAQLERCFVQLLAQAPTNAVTPRACLPGTSRPRA</sequence>
<protein>
    <recommendedName>
        <fullName evidence="2">Response regulatory domain-containing protein</fullName>
    </recommendedName>
</protein>